<proteinExistence type="predicted"/>
<organism evidence="2 3">
    <name type="scientific">Adineta steineri</name>
    <dbReference type="NCBI Taxonomy" id="433720"/>
    <lineage>
        <taxon>Eukaryota</taxon>
        <taxon>Metazoa</taxon>
        <taxon>Spiralia</taxon>
        <taxon>Gnathifera</taxon>
        <taxon>Rotifera</taxon>
        <taxon>Eurotatoria</taxon>
        <taxon>Bdelloidea</taxon>
        <taxon>Adinetida</taxon>
        <taxon>Adinetidae</taxon>
        <taxon>Adineta</taxon>
    </lineage>
</organism>
<evidence type="ECO:0000256" key="1">
    <source>
        <dbReference type="SAM" id="SignalP"/>
    </source>
</evidence>
<dbReference type="EMBL" id="CAJNON010000345">
    <property type="protein sequence ID" value="CAF1209894.1"/>
    <property type="molecule type" value="Genomic_DNA"/>
</dbReference>
<protein>
    <recommendedName>
        <fullName evidence="4">Polyhydroxybutyrate depolymerase</fullName>
    </recommendedName>
</protein>
<sequence length="389" mass="42404">MQKNCASAVIFLLLVSLVIAKIPRTDVTVSGFSSGGAMATQLHFALSNDISGCGVLAGPPYYCAGNGMTMVICLNGPASFISVSAMQTALNSNALYRSIDSLSNIRNDPVYAFSGKYDSVVLPGIATLNEQLYTRFGANVKTNFNMLAHHGFPTDNFGGNCNELSKPNFINNCNFNLAYDMLNHLYGGNLLKPDRNSQTSLTGNMFLFDQVGFMNTPLSLITSQNPSSIKSQWIEKNMILYSLRNGEQPTLNLFNLTIANALEIQTTTTRSSLSGFDKQGFVYFPSACIRGQKCSIHVALHGCQMGKSYIGDVFVTKAGYLEVAELNNIIVIFPQILASTAFPINAMGCWDFWGYSSIYYATRNGPQISGIKKMIDTVRMINTAFVGVH</sequence>
<evidence type="ECO:0000313" key="2">
    <source>
        <dbReference type="EMBL" id="CAF1209894.1"/>
    </source>
</evidence>
<accession>A0A814X158</accession>
<dbReference type="PANTHER" id="PTHR42972:SF8">
    <property type="entry name" value="POLYHYDROXYBUTYRATE DEPOLYMERASE"/>
    <property type="match status" value="1"/>
</dbReference>
<comment type="caution">
    <text evidence="2">The sequence shown here is derived from an EMBL/GenBank/DDBJ whole genome shotgun (WGS) entry which is preliminary data.</text>
</comment>
<gene>
    <name evidence="2" type="ORF">VCS650_LOCUS26119</name>
</gene>
<evidence type="ECO:0008006" key="4">
    <source>
        <dbReference type="Google" id="ProtNLM"/>
    </source>
</evidence>
<keyword evidence="1" id="KW-0732">Signal</keyword>
<evidence type="ECO:0000313" key="3">
    <source>
        <dbReference type="Proteomes" id="UP000663891"/>
    </source>
</evidence>
<dbReference type="AlphaFoldDB" id="A0A814X158"/>
<dbReference type="Gene3D" id="3.40.50.1820">
    <property type="entry name" value="alpha/beta hydrolase"/>
    <property type="match status" value="1"/>
</dbReference>
<dbReference type="PANTHER" id="PTHR42972">
    <property type="entry name" value="TOL-PAL SYSTEM PROTEIN TOLB"/>
    <property type="match status" value="1"/>
</dbReference>
<reference evidence="2" key="1">
    <citation type="submission" date="2021-02" db="EMBL/GenBank/DDBJ databases">
        <authorList>
            <person name="Nowell W R."/>
        </authorList>
    </citation>
    <scope>NUCLEOTIDE SEQUENCE</scope>
</reference>
<feature type="signal peptide" evidence="1">
    <location>
        <begin position="1"/>
        <end position="20"/>
    </location>
</feature>
<dbReference type="Proteomes" id="UP000663891">
    <property type="component" value="Unassembled WGS sequence"/>
</dbReference>
<dbReference type="OrthoDB" id="6020543at2759"/>
<dbReference type="SUPFAM" id="SSF53474">
    <property type="entry name" value="alpha/beta-Hydrolases"/>
    <property type="match status" value="1"/>
</dbReference>
<feature type="chain" id="PRO_5032276500" description="Polyhydroxybutyrate depolymerase" evidence="1">
    <location>
        <begin position="21"/>
        <end position="389"/>
    </location>
</feature>
<dbReference type="InterPro" id="IPR029058">
    <property type="entry name" value="AB_hydrolase_fold"/>
</dbReference>
<name>A0A814X158_9BILA</name>